<protein>
    <submittedName>
        <fullName evidence="3">DUF4973 domain-containing protein</fullName>
    </submittedName>
</protein>
<dbReference type="InterPro" id="IPR025371">
    <property type="entry name" value="BT_3044-like_C"/>
</dbReference>
<proteinExistence type="predicted"/>
<feature type="domain" description="BT-3044-like C-terminal" evidence="1">
    <location>
        <begin position="166"/>
        <end position="325"/>
    </location>
</feature>
<name>A0A6L3KUC0_9BACE</name>
<sequence>MKYKNIYTYLLAAAAFVLGSCNEVWEEEQYRQYVSFKAPSYGSSVTTVRVKYKEDGIRYRLPLLVSGTLNNEHNLDVHVGVDNDTLPLFNLNHFGDDRQDLWFRQLNSSRFFFNPITRIPAGENSALIDIQLDFNGLDFSEKWVLPLVVEDDPSYDYQSHPRLDYNNALLYFVPFNDFSGKFGASTLNVKVRGTNASRLPLNERYAYVVGENSVFFYAGAIDEGRADRKLFKIKATFIEDDTFVPESGAELKKRGTVVLEAMNDIVGLDFAPVGTPTYEVKERMDSETPTTMIRTLTIKGLKYSFNDPKRVEGEIISYDVDGSMTLERRINTTIPDEEFAIEW</sequence>
<evidence type="ECO:0000313" key="4">
    <source>
        <dbReference type="Proteomes" id="UP000475905"/>
    </source>
</evidence>
<gene>
    <name evidence="3" type="ORF">F2Y36_07870</name>
</gene>
<dbReference type="Gene3D" id="2.40.128.440">
    <property type="entry name" value="Uncharacterised protein PF14274, DUF4361"/>
    <property type="match status" value="1"/>
</dbReference>
<dbReference type="PROSITE" id="PS51257">
    <property type="entry name" value="PROKAR_LIPOPROTEIN"/>
    <property type="match status" value="1"/>
</dbReference>
<dbReference type="EMBL" id="VVYP01000007">
    <property type="protein sequence ID" value="KAA5464212.1"/>
    <property type="molecule type" value="Genomic_DNA"/>
</dbReference>
<accession>A0A6L3KUC0</accession>
<reference evidence="3 4" key="1">
    <citation type="journal article" date="2019" name="Nat. Med.">
        <title>A library of human gut bacterial isolates paired with longitudinal multiomics data enables mechanistic microbiome research.</title>
        <authorList>
            <person name="Poyet M."/>
            <person name="Groussin M."/>
            <person name="Gibbons S.M."/>
            <person name="Avila-Pacheco J."/>
            <person name="Jiang X."/>
            <person name="Kearney S.M."/>
            <person name="Perrotta A.R."/>
            <person name="Berdy B."/>
            <person name="Zhao S."/>
            <person name="Lieberman T.D."/>
            <person name="Swanson P.K."/>
            <person name="Smith M."/>
            <person name="Roesemann S."/>
            <person name="Alexander J.E."/>
            <person name="Rich S.A."/>
            <person name="Livny J."/>
            <person name="Vlamakis H."/>
            <person name="Clish C."/>
            <person name="Bullock K."/>
            <person name="Deik A."/>
            <person name="Scott J."/>
            <person name="Pierce K.A."/>
            <person name="Xavier R.J."/>
            <person name="Alm E.J."/>
        </authorList>
    </citation>
    <scope>NUCLEOTIDE SEQUENCE [LARGE SCALE GENOMIC DNA]</scope>
    <source>
        <strain evidence="3 4">BIOML-A31</strain>
    </source>
</reference>
<dbReference type="Pfam" id="PF14274">
    <property type="entry name" value="BT_3044-like_C"/>
    <property type="match status" value="1"/>
</dbReference>
<organism evidence="3 4">
    <name type="scientific">Bacteroides caccae</name>
    <dbReference type="NCBI Taxonomy" id="47678"/>
    <lineage>
        <taxon>Bacteria</taxon>
        <taxon>Pseudomonadati</taxon>
        <taxon>Bacteroidota</taxon>
        <taxon>Bacteroidia</taxon>
        <taxon>Bacteroidales</taxon>
        <taxon>Bacteroidaceae</taxon>
        <taxon>Bacteroides</taxon>
    </lineage>
</organism>
<dbReference type="Pfam" id="PF16343">
    <property type="entry name" value="DUF4973"/>
    <property type="match status" value="1"/>
</dbReference>
<comment type="caution">
    <text evidence="3">The sequence shown here is derived from an EMBL/GenBank/DDBJ whole genome shotgun (WGS) entry which is preliminary data.</text>
</comment>
<evidence type="ECO:0000259" key="2">
    <source>
        <dbReference type="Pfam" id="PF16343"/>
    </source>
</evidence>
<dbReference type="InterPro" id="IPR032509">
    <property type="entry name" value="DUF4973"/>
</dbReference>
<evidence type="ECO:0000259" key="1">
    <source>
        <dbReference type="Pfam" id="PF14274"/>
    </source>
</evidence>
<evidence type="ECO:0000313" key="3">
    <source>
        <dbReference type="EMBL" id="KAA5464212.1"/>
    </source>
</evidence>
<dbReference type="Proteomes" id="UP000475905">
    <property type="component" value="Unassembled WGS sequence"/>
</dbReference>
<dbReference type="Gene3D" id="2.60.40.1740">
    <property type="entry name" value="hypothetical protein (bacova_03559)"/>
    <property type="match status" value="1"/>
</dbReference>
<feature type="domain" description="DUF4973" evidence="2">
    <location>
        <begin position="25"/>
        <end position="153"/>
    </location>
</feature>
<dbReference type="AlphaFoldDB" id="A0A6L3KUC0"/>